<reference evidence="2 3" key="1">
    <citation type="submission" date="2017-05" db="EMBL/GenBank/DDBJ databases">
        <title>Genome of assembly of the Bengalese finch, Lonchura striata domestica.</title>
        <authorList>
            <person name="Colquitt B.M."/>
            <person name="Brainard M.S."/>
        </authorList>
    </citation>
    <scope>NUCLEOTIDE SEQUENCE [LARGE SCALE GENOMIC DNA]</scope>
    <source>
        <strain evidence="2">White83orange57</strain>
    </source>
</reference>
<dbReference type="Proteomes" id="UP000197619">
    <property type="component" value="Unassembled WGS sequence"/>
</dbReference>
<accession>A0A218U6U1</accession>
<organism evidence="2 3">
    <name type="scientific">Lonchura striata</name>
    <name type="common">white-rumped munia</name>
    <dbReference type="NCBI Taxonomy" id="40157"/>
    <lineage>
        <taxon>Eukaryota</taxon>
        <taxon>Metazoa</taxon>
        <taxon>Chordata</taxon>
        <taxon>Craniata</taxon>
        <taxon>Vertebrata</taxon>
        <taxon>Euteleostomi</taxon>
        <taxon>Archelosauria</taxon>
        <taxon>Archosauria</taxon>
        <taxon>Dinosauria</taxon>
        <taxon>Saurischia</taxon>
        <taxon>Theropoda</taxon>
        <taxon>Coelurosauria</taxon>
        <taxon>Aves</taxon>
        <taxon>Neognathae</taxon>
        <taxon>Neoaves</taxon>
        <taxon>Telluraves</taxon>
        <taxon>Australaves</taxon>
        <taxon>Passeriformes</taxon>
        <taxon>Passeroidea</taxon>
        <taxon>Estrildidae</taxon>
        <taxon>Estrildinae</taxon>
        <taxon>Lonchura</taxon>
    </lineage>
</organism>
<evidence type="ECO:0000313" key="2">
    <source>
        <dbReference type="EMBL" id="OWK49388.1"/>
    </source>
</evidence>
<keyword evidence="3" id="KW-1185">Reference proteome</keyword>
<comment type="caution">
    <text evidence="2">The sequence shown here is derived from an EMBL/GenBank/DDBJ whole genome shotgun (WGS) entry which is preliminary data.</text>
</comment>
<gene>
    <name evidence="2" type="ORF">RLOC_00014768</name>
</gene>
<protein>
    <submittedName>
        <fullName evidence="2">Uncharacterized protein</fullName>
    </submittedName>
</protein>
<dbReference type="AlphaFoldDB" id="A0A218U6U1"/>
<feature type="region of interest" description="Disordered" evidence="1">
    <location>
        <begin position="1"/>
        <end position="20"/>
    </location>
</feature>
<evidence type="ECO:0000313" key="3">
    <source>
        <dbReference type="Proteomes" id="UP000197619"/>
    </source>
</evidence>
<proteinExistence type="predicted"/>
<evidence type="ECO:0000256" key="1">
    <source>
        <dbReference type="SAM" id="MobiDB-lite"/>
    </source>
</evidence>
<name>A0A218U6U1_9PASE</name>
<sequence>MTRPLPGSRGGWSTPGAPPA</sequence>
<dbReference type="EMBL" id="MUZQ01001694">
    <property type="protein sequence ID" value="OWK49388.1"/>
    <property type="molecule type" value="Genomic_DNA"/>
</dbReference>